<dbReference type="InterPro" id="IPR023209">
    <property type="entry name" value="DAO"/>
</dbReference>
<sequence>MGAGILGLSCAWKLSEDPRYTIHILSDTFTPSTTSDGAGGLWEPYEAQPQELISRWSQETKIFLDKLEKEGWPVFSAKSEKVVQPGEDYEPYWKGMVRDWRKSEKTINGCGIISWTTPIVKTPQFMANLMALLSQRGVNFINYKVKTIQGLLRLFPFKMDMLVNCIGLSNREVLKDPLVYPIRGVLVILKPQPQLGYYAIDAPETTYVISRDDLCVLGGTTDKGVEEDPAREELEEIIRRCVRWVPELLVNGSIESQMKGFWVGLRPGRQEARLELDVTHPVPIVHCYGHGGSGWTTFWGCALDVNNIINKHLTKSKI</sequence>
<feature type="binding site" evidence="6">
    <location>
        <position position="207"/>
    </location>
    <ligand>
        <name>D-dopa</name>
        <dbReference type="ChEBI" id="CHEBI:149689"/>
    </ligand>
</feature>
<evidence type="ECO:0000256" key="2">
    <source>
        <dbReference type="ARBA" id="ARBA00006730"/>
    </source>
</evidence>
<dbReference type="GO" id="GO:0003884">
    <property type="term" value="F:D-amino-acid oxidase activity"/>
    <property type="evidence" value="ECO:0007669"/>
    <property type="project" value="InterPro"/>
</dbReference>
<feature type="binding site" evidence="6">
    <location>
        <position position="266"/>
    </location>
    <ligand>
        <name>D-dopa</name>
        <dbReference type="ChEBI" id="CHEBI:149689"/>
    </ligand>
</feature>
<feature type="domain" description="FAD dependent oxidoreductase" evidence="7">
    <location>
        <begin position="2"/>
        <end position="302"/>
    </location>
</feature>
<dbReference type="EMBL" id="GIBP01004811">
    <property type="protein sequence ID" value="NDV33780.1"/>
    <property type="molecule type" value="Transcribed_RNA"/>
</dbReference>
<dbReference type="InterPro" id="IPR006076">
    <property type="entry name" value="FAD-dep_OxRdtase"/>
</dbReference>
<dbReference type="AlphaFoldDB" id="A0A6B2LA56"/>
<keyword evidence="5" id="KW-0560">Oxidoreductase</keyword>
<accession>A0A6B2LA56</accession>
<dbReference type="PIRSF" id="PIRSF000189">
    <property type="entry name" value="D-aa_oxidase"/>
    <property type="match status" value="1"/>
</dbReference>
<dbReference type="PANTHER" id="PTHR11530">
    <property type="entry name" value="D-AMINO ACID OXIDASE"/>
    <property type="match status" value="1"/>
</dbReference>
<evidence type="ECO:0000256" key="3">
    <source>
        <dbReference type="ARBA" id="ARBA00022630"/>
    </source>
</evidence>
<dbReference type="Gene3D" id="3.30.9.10">
    <property type="entry name" value="D-Amino Acid Oxidase, subunit A, domain 2"/>
    <property type="match status" value="1"/>
</dbReference>
<evidence type="ECO:0000256" key="5">
    <source>
        <dbReference type="ARBA" id="ARBA00023002"/>
    </source>
</evidence>
<protein>
    <recommendedName>
        <fullName evidence="7">FAD dependent oxidoreductase domain-containing protein</fullName>
    </recommendedName>
</protein>
<dbReference type="PANTHER" id="PTHR11530:SF11">
    <property type="entry name" value="D-ASPARTATE OXIDASE"/>
    <property type="match status" value="1"/>
</dbReference>
<organism evidence="8">
    <name type="scientific">Arcella intermedia</name>
    <dbReference type="NCBI Taxonomy" id="1963864"/>
    <lineage>
        <taxon>Eukaryota</taxon>
        <taxon>Amoebozoa</taxon>
        <taxon>Tubulinea</taxon>
        <taxon>Elardia</taxon>
        <taxon>Arcellinida</taxon>
        <taxon>Sphaerothecina</taxon>
        <taxon>Arcellidae</taxon>
        <taxon>Arcella</taxon>
    </lineage>
</organism>
<dbReference type="Gene3D" id="3.40.50.720">
    <property type="entry name" value="NAD(P)-binding Rossmann-like Domain"/>
    <property type="match status" value="1"/>
</dbReference>
<feature type="binding site" evidence="6">
    <location>
        <begin position="291"/>
        <end position="296"/>
    </location>
    <ligand>
        <name>FAD</name>
        <dbReference type="ChEBI" id="CHEBI:57692"/>
    </ligand>
</feature>
<keyword evidence="3" id="KW-0285">Flavoprotein</keyword>
<dbReference type="GO" id="GO:0071949">
    <property type="term" value="F:FAD binding"/>
    <property type="evidence" value="ECO:0007669"/>
    <property type="project" value="InterPro"/>
</dbReference>
<feature type="binding site" evidence="6">
    <location>
        <position position="145"/>
    </location>
    <ligand>
        <name>FAD</name>
        <dbReference type="ChEBI" id="CHEBI:57692"/>
    </ligand>
</feature>
<keyword evidence="4 6" id="KW-0274">FAD</keyword>
<feature type="binding site" evidence="6">
    <location>
        <position position="292"/>
    </location>
    <ligand>
        <name>D-dopa</name>
        <dbReference type="ChEBI" id="CHEBI:149689"/>
    </ligand>
</feature>
<dbReference type="SUPFAM" id="SSF51971">
    <property type="entry name" value="Nucleotide-binding domain"/>
    <property type="match status" value="1"/>
</dbReference>
<evidence type="ECO:0000256" key="6">
    <source>
        <dbReference type="PIRSR" id="PIRSR000189-1"/>
    </source>
</evidence>
<proteinExistence type="inferred from homology"/>
<evidence type="ECO:0000313" key="8">
    <source>
        <dbReference type="EMBL" id="NDV33780.1"/>
    </source>
</evidence>
<comment type="similarity">
    <text evidence="2">Belongs to the DAMOX/DASOX family.</text>
</comment>
<evidence type="ECO:0000256" key="1">
    <source>
        <dbReference type="ARBA" id="ARBA00001974"/>
    </source>
</evidence>
<dbReference type="GO" id="GO:0005737">
    <property type="term" value="C:cytoplasm"/>
    <property type="evidence" value="ECO:0007669"/>
    <property type="project" value="TreeGrafter"/>
</dbReference>
<comment type="cofactor">
    <cofactor evidence="1 6">
        <name>FAD</name>
        <dbReference type="ChEBI" id="CHEBI:57692"/>
    </cofactor>
</comment>
<evidence type="ECO:0000256" key="4">
    <source>
        <dbReference type="ARBA" id="ARBA00022827"/>
    </source>
</evidence>
<evidence type="ECO:0000259" key="7">
    <source>
        <dbReference type="Pfam" id="PF01266"/>
    </source>
</evidence>
<dbReference type="GO" id="GO:0019478">
    <property type="term" value="P:D-amino acid catabolic process"/>
    <property type="evidence" value="ECO:0007669"/>
    <property type="project" value="TreeGrafter"/>
</dbReference>
<reference evidence="8" key="1">
    <citation type="journal article" date="2020" name="J. Eukaryot. Microbiol.">
        <title>De novo Sequencing, Assembly and Annotation of the Transcriptome for the Free-Living Testate Amoeba Arcella intermedia.</title>
        <authorList>
            <person name="Ribeiro G.M."/>
            <person name="Porfirio-Sousa A.L."/>
            <person name="Maurer-Alcala X.X."/>
            <person name="Katz L.A."/>
            <person name="Lahr D.J.G."/>
        </authorList>
    </citation>
    <scope>NUCLEOTIDE SEQUENCE</scope>
</reference>
<dbReference type="Pfam" id="PF01266">
    <property type="entry name" value="DAO"/>
    <property type="match status" value="1"/>
</dbReference>
<name>A0A6B2LA56_9EUKA</name>
<dbReference type="SUPFAM" id="SSF54373">
    <property type="entry name" value="FAD-linked reductases, C-terminal domain"/>
    <property type="match status" value="1"/>
</dbReference>
<feature type="binding site" evidence="6">
    <location>
        <begin position="34"/>
        <end position="35"/>
    </location>
    <ligand>
        <name>FAD</name>
        <dbReference type="ChEBI" id="CHEBI:57692"/>
    </ligand>
</feature>